<feature type="compositionally biased region" description="Polar residues" evidence="1">
    <location>
        <begin position="495"/>
        <end position="517"/>
    </location>
</feature>
<evidence type="ECO:0000256" key="1">
    <source>
        <dbReference type="SAM" id="MobiDB-lite"/>
    </source>
</evidence>
<feature type="transmembrane region" description="Helical" evidence="2">
    <location>
        <begin position="112"/>
        <end position="132"/>
    </location>
</feature>
<sequence>MSWELYRRENPLAIPVRAIVNVANGNADQPTILEPLSLTSNKFLGGGHRQDRSLSFILYSTKTRCYGNRMGEQLPEGSEGGAAASVLFSCVSIICSSLVIWLTFVHNERLSYVALLAYFTLLSTVTSLIQQIHVIAFYRDVEIQQYEARVNDPLNPDARLANGSTGMDLILYYIQFYCYQVMSLLILWWASELAQSVYGLVQKRSTRKILRRVNAAGKIIAIIFPFIIILVLRTPPVQRSPLIFTVITDIPLGLAMGIGSILMLVILGRYIYSRRKLLSFDAGQGASTDPESQNSSNAGSRYSRFMKPRRRKAIYDRWLMTRFSIAFVFLCIFQATATLFQQLSIGNFEQRLSIPEPDFSPEKARKTFLLFIPGNLPGIGLFLVFGTTAAFRKHIHETYSDIIRWIKTKRNPEIQEPLHTNFPLNRMGYQPHIYSTGPNLMKALPHRPGSRMDGEDDAREFQPAEKAIVHDRHSIYVMRTLSVERTSRPAEQRMPTDSSQDSTPSLLIMRQSTEDQI</sequence>
<evidence type="ECO:0000313" key="4">
    <source>
        <dbReference type="Proteomes" id="UP001465668"/>
    </source>
</evidence>
<evidence type="ECO:0000313" key="3">
    <source>
        <dbReference type="EMBL" id="KAK9778016.1"/>
    </source>
</evidence>
<protein>
    <submittedName>
        <fullName evidence="3">Glycoside hydrolase</fullName>
    </submittedName>
</protein>
<feature type="transmembrane region" description="Helical" evidence="2">
    <location>
        <begin position="170"/>
        <end position="191"/>
    </location>
</feature>
<name>A0ABR2XWJ6_9PEZI</name>
<keyword evidence="3" id="KW-0378">Hydrolase</keyword>
<keyword evidence="2" id="KW-0472">Membrane</keyword>
<feature type="transmembrane region" description="Helical" evidence="2">
    <location>
        <begin position="319"/>
        <end position="340"/>
    </location>
</feature>
<keyword evidence="2" id="KW-1133">Transmembrane helix</keyword>
<evidence type="ECO:0000256" key="2">
    <source>
        <dbReference type="SAM" id="Phobius"/>
    </source>
</evidence>
<dbReference type="EMBL" id="JARVKM010000018">
    <property type="protein sequence ID" value="KAK9778016.1"/>
    <property type="molecule type" value="Genomic_DNA"/>
</dbReference>
<feature type="region of interest" description="Disordered" evidence="1">
    <location>
        <begin position="482"/>
        <end position="517"/>
    </location>
</feature>
<feature type="transmembrane region" description="Helical" evidence="2">
    <location>
        <begin position="212"/>
        <end position="232"/>
    </location>
</feature>
<organism evidence="3 4">
    <name type="scientific">Seiridium cardinale</name>
    <dbReference type="NCBI Taxonomy" id="138064"/>
    <lineage>
        <taxon>Eukaryota</taxon>
        <taxon>Fungi</taxon>
        <taxon>Dikarya</taxon>
        <taxon>Ascomycota</taxon>
        <taxon>Pezizomycotina</taxon>
        <taxon>Sordariomycetes</taxon>
        <taxon>Xylariomycetidae</taxon>
        <taxon>Amphisphaeriales</taxon>
        <taxon>Sporocadaceae</taxon>
        <taxon>Seiridium</taxon>
    </lineage>
</organism>
<feature type="transmembrane region" description="Helical" evidence="2">
    <location>
        <begin position="82"/>
        <end position="105"/>
    </location>
</feature>
<proteinExistence type="predicted"/>
<feature type="transmembrane region" description="Helical" evidence="2">
    <location>
        <begin position="252"/>
        <end position="272"/>
    </location>
</feature>
<dbReference type="Proteomes" id="UP001465668">
    <property type="component" value="Unassembled WGS sequence"/>
</dbReference>
<keyword evidence="2" id="KW-0812">Transmembrane</keyword>
<comment type="caution">
    <text evidence="3">The sequence shown here is derived from an EMBL/GenBank/DDBJ whole genome shotgun (WGS) entry which is preliminary data.</text>
</comment>
<reference evidence="3 4" key="1">
    <citation type="submission" date="2024-02" db="EMBL/GenBank/DDBJ databases">
        <title>First draft genome assembly of two strains of Seiridium cardinale.</title>
        <authorList>
            <person name="Emiliani G."/>
            <person name="Scali E."/>
        </authorList>
    </citation>
    <scope>NUCLEOTIDE SEQUENCE [LARGE SCALE GENOMIC DNA]</scope>
    <source>
        <strain evidence="3 4">BM-138-000479</strain>
    </source>
</reference>
<gene>
    <name evidence="3" type="ORF">SCAR479_05342</name>
</gene>
<keyword evidence="4" id="KW-1185">Reference proteome</keyword>
<accession>A0ABR2XWJ6</accession>
<dbReference type="GO" id="GO:0016787">
    <property type="term" value="F:hydrolase activity"/>
    <property type="evidence" value="ECO:0007669"/>
    <property type="project" value="UniProtKB-KW"/>
</dbReference>
<feature type="transmembrane region" description="Helical" evidence="2">
    <location>
        <begin position="368"/>
        <end position="391"/>
    </location>
</feature>